<keyword evidence="5 6" id="KW-0472">Membrane</keyword>
<keyword evidence="2" id="KW-1003">Cell membrane</keyword>
<feature type="transmembrane region" description="Helical" evidence="6">
    <location>
        <begin position="262"/>
        <end position="279"/>
    </location>
</feature>
<sequence>MASDTERSTRMPAAATGSPGWIASLGGPTAGIAIATLLLFAICIVVAPQSLSSGALSGTVPFAAILALVALGQTLVIQQGGIDLSVPGVVSLSAVIVCYFANGGPGGSPDLVPALALAFGAAALAGLISGILVSRVSVAPIVATIGMNALLYGVNISISGGTPVAIPLEISAFVNAKLFGLSLLAYLALAVAVVLIFIIKATSFGRVFEAVGANERAARAAGIATARYKTAAYIGAALLYAAGGIFLGGLMQLPSPQQGDNYLMPSIAAAVLGGTSLFGGRGNLAATVIAAIFLTQLQQLVLTTGASVGVQYLFQGAAILIGLGVYGVKFKDLSRLFRVRNRSYC</sequence>
<feature type="transmembrane region" description="Helical" evidence="6">
    <location>
        <begin position="21"/>
        <end position="47"/>
    </location>
</feature>
<feature type="transmembrane region" description="Helical" evidence="6">
    <location>
        <begin position="178"/>
        <end position="199"/>
    </location>
</feature>
<evidence type="ECO:0000256" key="3">
    <source>
        <dbReference type="ARBA" id="ARBA00022692"/>
    </source>
</evidence>
<dbReference type="CDD" id="cd06579">
    <property type="entry name" value="TM_PBP1_transp_AraH_like"/>
    <property type="match status" value="1"/>
</dbReference>
<dbReference type="Pfam" id="PF02653">
    <property type="entry name" value="BPD_transp_2"/>
    <property type="match status" value="1"/>
</dbReference>
<keyword evidence="3 6" id="KW-0812">Transmembrane</keyword>
<evidence type="ECO:0000256" key="6">
    <source>
        <dbReference type="SAM" id="Phobius"/>
    </source>
</evidence>
<evidence type="ECO:0000256" key="4">
    <source>
        <dbReference type="ARBA" id="ARBA00022989"/>
    </source>
</evidence>
<evidence type="ECO:0000256" key="1">
    <source>
        <dbReference type="ARBA" id="ARBA00004651"/>
    </source>
</evidence>
<evidence type="ECO:0000313" key="8">
    <source>
        <dbReference type="Proteomes" id="UP001378188"/>
    </source>
</evidence>
<feature type="transmembrane region" description="Helical" evidence="6">
    <location>
        <begin position="84"/>
        <end position="102"/>
    </location>
</feature>
<dbReference type="RefSeq" id="WP_340328163.1">
    <property type="nucleotide sequence ID" value="NZ_JAZHOF010000001.1"/>
</dbReference>
<comment type="subcellular location">
    <subcellularLocation>
        <location evidence="1">Cell membrane</location>
        <topology evidence="1">Multi-pass membrane protein</topology>
    </subcellularLocation>
</comment>
<evidence type="ECO:0000256" key="2">
    <source>
        <dbReference type="ARBA" id="ARBA00022475"/>
    </source>
</evidence>
<feature type="transmembrane region" description="Helical" evidence="6">
    <location>
        <begin position="114"/>
        <end position="133"/>
    </location>
</feature>
<dbReference type="EMBL" id="JAZHOF010000001">
    <property type="protein sequence ID" value="MEJ8570434.1"/>
    <property type="molecule type" value="Genomic_DNA"/>
</dbReference>
<proteinExistence type="predicted"/>
<dbReference type="PANTHER" id="PTHR32196">
    <property type="entry name" value="ABC TRANSPORTER PERMEASE PROTEIN YPHD-RELATED-RELATED"/>
    <property type="match status" value="1"/>
</dbReference>
<feature type="transmembrane region" description="Helical" evidence="6">
    <location>
        <begin position="308"/>
        <end position="328"/>
    </location>
</feature>
<feature type="transmembrane region" description="Helical" evidence="6">
    <location>
        <begin position="231"/>
        <end position="250"/>
    </location>
</feature>
<evidence type="ECO:0000313" key="7">
    <source>
        <dbReference type="EMBL" id="MEJ8570434.1"/>
    </source>
</evidence>
<accession>A0AAW9RAR1</accession>
<keyword evidence="8" id="KW-1185">Reference proteome</keyword>
<dbReference type="Proteomes" id="UP001378188">
    <property type="component" value="Unassembled WGS sequence"/>
</dbReference>
<gene>
    <name evidence="7" type="ORF">V3328_03065</name>
</gene>
<reference evidence="7 8" key="1">
    <citation type="submission" date="2024-02" db="EMBL/GenBank/DDBJ databases">
        <title>Genome analysis and characterization of Microbaculum marinisediminis sp. nov., isolated from marine sediment.</title>
        <authorList>
            <person name="Du Z.-J."/>
            <person name="Ye Y.-Q."/>
            <person name="Zhang Z.-R."/>
            <person name="Yuan S.-M."/>
            <person name="Zhang X.-Y."/>
        </authorList>
    </citation>
    <scope>NUCLEOTIDE SEQUENCE [LARGE SCALE GENOMIC DNA]</scope>
    <source>
        <strain evidence="7 8">SDUM1044001</strain>
    </source>
</reference>
<evidence type="ECO:0000256" key="5">
    <source>
        <dbReference type="ARBA" id="ARBA00023136"/>
    </source>
</evidence>
<dbReference type="GO" id="GO:0005886">
    <property type="term" value="C:plasma membrane"/>
    <property type="evidence" value="ECO:0007669"/>
    <property type="project" value="UniProtKB-SubCell"/>
</dbReference>
<name>A0AAW9RAR1_9HYPH</name>
<keyword evidence="4 6" id="KW-1133">Transmembrane helix</keyword>
<protein>
    <submittedName>
        <fullName evidence="7">ABC transporter permease</fullName>
    </submittedName>
</protein>
<comment type="caution">
    <text evidence="7">The sequence shown here is derived from an EMBL/GenBank/DDBJ whole genome shotgun (WGS) entry which is preliminary data.</text>
</comment>
<dbReference type="GO" id="GO:0022857">
    <property type="term" value="F:transmembrane transporter activity"/>
    <property type="evidence" value="ECO:0007669"/>
    <property type="project" value="InterPro"/>
</dbReference>
<dbReference type="AlphaFoldDB" id="A0AAW9RAR1"/>
<organism evidence="7 8">
    <name type="scientific">Microbaculum marinum</name>
    <dbReference type="NCBI Taxonomy" id="1764581"/>
    <lineage>
        <taxon>Bacteria</taxon>
        <taxon>Pseudomonadati</taxon>
        <taxon>Pseudomonadota</taxon>
        <taxon>Alphaproteobacteria</taxon>
        <taxon>Hyphomicrobiales</taxon>
        <taxon>Tepidamorphaceae</taxon>
        <taxon>Microbaculum</taxon>
    </lineage>
</organism>
<feature type="transmembrane region" description="Helical" evidence="6">
    <location>
        <begin position="59"/>
        <end position="77"/>
    </location>
</feature>
<feature type="transmembrane region" description="Helical" evidence="6">
    <location>
        <begin position="145"/>
        <end position="166"/>
    </location>
</feature>
<dbReference type="InterPro" id="IPR001851">
    <property type="entry name" value="ABC_transp_permease"/>
</dbReference>